<reference evidence="2" key="2">
    <citation type="submission" date="2020-12" db="EMBL/GenBank/DDBJ databases">
        <authorList>
            <person name="Kanost M."/>
        </authorList>
    </citation>
    <scope>NUCLEOTIDE SEQUENCE</scope>
</reference>
<dbReference type="AlphaFoldDB" id="A0A921ZZV0"/>
<accession>A0A921ZZV0</accession>
<dbReference type="Proteomes" id="UP000791440">
    <property type="component" value="Unassembled WGS sequence"/>
</dbReference>
<sequence>MSEWTSVRIRGKHLGPTGARTQRSGDQAQLRKMAEAAASYVRRMRAGAYCVCYRHKRDTHSGMQRRGSTRHRRPGTSHRPTVRGTQPARHHQAGVGRE</sequence>
<evidence type="ECO:0000313" key="2">
    <source>
        <dbReference type="EMBL" id="KAG6465909.1"/>
    </source>
</evidence>
<feature type="compositionally biased region" description="Basic residues" evidence="1">
    <location>
        <begin position="67"/>
        <end position="76"/>
    </location>
</feature>
<reference evidence="2" key="1">
    <citation type="journal article" date="2016" name="Insect Biochem. Mol. Biol.">
        <title>Multifaceted biological insights from a draft genome sequence of the tobacco hornworm moth, Manduca sexta.</title>
        <authorList>
            <person name="Kanost M.R."/>
            <person name="Arrese E.L."/>
            <person name="Cao X."/>
            <person name="Chen Y.R."/>
            <person name="Chellapilla S."/>
            <person name="Goldsmith M.R."/>
            <person name="Grosse-Wilde E."/>
            <person name="Heckel D.G."/>
            <person name="Herndon N."/>
            <person name="Jiang H."/>
            <person name="Papanicolaou A."/>
            <person name="Qu J."/>
            <person name="Soulages J.L."/>
            <person name="Vogel H."/>
            <person name="Walters J."/>
            <person name="Waterhouse R.M."/>
            <person name="Ahn S.J."/>
            <person name="Almeida F.C."/>
            <person name="An C."/>
            <person name="Aqrawi P."/>
            <person name="Bretschneider A."/>
            <person name="Bryant W.B."/>
            <person name="Bucks S."/>
            <person name="Chao H."/>
            <person name="Chevignon G."/>
            <person name="Christen J.M."/>
            <person name="Clarke D.F."/>
            <person name="Dittmer N.T."/>
            <person name="Ferguson L.C.F."/>
            <person name="Garavelou S."/>
            <person name="Gordon K.H.J."/>
            <person name="Gunaratna R.T."/>
            <person name="Han Y."/>
            <person name="Hauser F."/>
            <person name="He Y."/>
            <person name="Heidel-Fischer H."/>
            <person name="Hirsh A."/>
            <person name="Hu Y."/>
            <person name="Jiang H."/>
            <person name="Kalra D."/>
            <person name="Klinner C."/>
            <person name="Konig C."/>
            <person name="Kovar C."/>
            <person name="Kroll A.R."/>
            <person name="Kuwar S.S."/>
            <person name="Lee S.L."/>
            <person name="Lehman R."/>
            <person name="Li K."/>
            <person name="Li Z."/>
            <person name="Liang H."/>
            <person name="Lovelace S."/>
            <person name="Lu Z."/>
            <person name="Mansfield J.H."/>
            <person name="McCulloch K.J."/>
            <person name="Mathew T."/>
            <person name="Morton B."/>
            <person name="Muzny D.M."/>
            <person name="Neunemann D."/>
            <person name="Ongeri F."/>
            <person name="Pauchet Y."/>
            <person name="Pu L.L."/>
            <person name="Pyrousis I."/>
            <person name="Rao X.J."/>
            <person name="Redding A."/>
            <person name="Roesel C."/>
            <person name="Sanchez-Gracia A."/>
            <person name="Schaack S."/>
            <person name="Shukla A."/>
            <person name="Tetreau G."/>
            <person name="Wang Y."/>
            <person name="Xiong G.H."/>
            <person name="Traut W."/>
            <person name="Walsh T.K."/>
            <person name="Worley K.C."/>
            <person name="Wu D."/>
            <person name="Wu W."/>
            <person name="Wu Y.Q."/>
            <person name="Zhang X."/>
            <person name="Zou Z."/>
            <person name="Zucker H."/>
            <person name="Briscoe A.D."/>
            <person name="Burmester T."/>
            <person name="Clem R.J."/>
            <person name="Feyereisen R."/>
            <person name="Grimmelikhuijzen C.J.P."/>
            <person name="Hamodrakas S.J."/>
            <person name="Hansson B.S."/>
            <person name="Huguet E."/>
            <person name="Jermiin L.S."/>
            <person name="Lan Q."/>
            <person name="Lehman H.K."/>
            <person name="Lorenzen M."/>
            <person name="Merzendorfer H."/>
            <person name="Michalopoulos I."/>
            <person name="Morton D.B."/>
            <person name="Muthukrishnan S."/>
            <person name="Oakeshott J.G."/>
            <person name="Palmer W."/>
            <person name="Park Y."/>
            <person name="Passarelli A.L."/>
            <person name="Rozas J."/>
            <person name="Schwartz L.M."/>
            <person name="Smith W."/>
            <person name="Southgate A."/>
            <person name="Vilcinskas A."/>
            <person name="Vogt R."/>
            <person name="Wang P."/>
            <person name="Werren J."/>
            <person name="Yu X.Q."/>
            <person name="Zhou J.J."/>
            <person name="Brown S.J."/>
            <person name="Scherer S.E."/>
            <person name="Richards S."/>
            <person name="Blissard G.W."/>
        </authorList>
    </citation>
    <scope>NUCLEOTIDE SEQUENCE</scope>
</reference>
<evidence type="ECO:0000256" key="1">
    <source>
        <dbReference type="SAM" id="MobiDB-lite"/>
    </source>
</evidence>
<evidence type="ECO:0000313" key="3">
    <source>
        <dbReference type="Proteomes" id="UP000791440"/>
    </source>
</evidence>
<gene>
    <name evidence="2" type="ORF">O3G_MSEX015490</name>
</gene>
<organism evidence="2 3">
    <name type="scientific">Manduca sexta</name>
    <name type="common">Tobacco hawkmoth</name>
    <name type="synonym">Tobacco hornworm</name>
    <dbReference type="NCBI Taxonomy" id="7130"/>
    <lineage>
        <taxon>Eukaryota</taxon>
        <taxon>Metazoa</taxon>
        <taxon>Ecdysozoa</taxon>
        <taxon>Arthropoda</taxon>
        <taxon>Hexapoda</taxon>
        <taxon>Insecta</taxon>
        <taxon>Pterygota</taxon>
        <taxon>Neoptera</taxon>
        <taxon>Endopterygota</taxon>
        <taxon>Lepidoptera</taxon>
        <taxon>Glossata</taxon>
        <taxon>Ditrysia</taxon>
        <taxon>Bombycoidea</taxon>
        <taxon>Sphingidae</taxon>
        <taxon>Sphinginae</taxon>
        <taxon>Sphingini</taxon>
        <taxon>Manduca</taxon>
    </lineage>
</organism>
<feature type="region of interest" description="Disordered" evidence="1">
    <location>
        <begin position="1"/>
        <end position="30"/>
    </location>
</feature>
<keyword evidence="3" id="KW-1185">Reference proteome</keyword>
<name>A0A921ZZV0_MANSE</name>
<proteinExistence type="predicted"/>
<comment type="caution">
    <text evidence="2">The sequence shown here is derived from an EMBL/GenBank/DDBJ whole genome shotgun (WGS) entry which is preliminary data.</text>
</comment>
<protein>
    <submittedName>
        <fullName evidence="2">Uncharacterized protein</fullName>
    </submittedName>
</protein>
<dbReference type="EMBL" id="JH670067">
    <property type="protein sequence ID" value="KAG6465909.1"/>
    <property type="molecule type" value="Genomic_DNA"/>
</dbReference>
<feature type="region of interest" description="Disordered" evidence="1">
    <location>
        <begin position="55"/>
        <end position="98"/>
    </location>
</feature>